<dbReference type="RefSeq" id="XP_009226278.1">
    <property type="nucleotide sequence ID" value="XM_009228014.1"/>
</dbReference>
<evidence type="ECO:0000256" key="10">
    <source>
        <dbReference type="SAM" id="MobiDB-lite"/>
    </source>
</evidence>
<proteinExistence type="inferred from homology"/>
<reference evidence="13" key="2">
    <citation type="submission" date="2010-07" db="EMBL/GenBank/DDBJ databases">
        <authorList>
            <consortium name="The Broad Institute Genome Sequencing Platform"/>
            <consortium name="Broad Institute Genome Sequencing Center for Infectious Disease"/>
            <person name="Ma L.-J."/>
            <person name="Dead R."/>
            <person name="Young S."/>
            <person name="Zeng Q."/>
            <person name="Koehrsen M."/>
            <person name="Alvarado L."/>
            <person name="Berlin A."/>
            <person name="Chapman S.B."/>
            <person name="Chen Z."/>
            <person name="Freedman E."/>
            <person name="Gellesch M."/>
            <person name="Goldberg J."/>
            <person name="Griggs A."/>
            <person name="Gujja S."/>
            <person name="Heilman E.R."/>
            <person name="Heiman D."/>
            <person name="Hepburn T."/>
            <person name="Howarth C."/>
            <person name="Jen D."/>
            <person name="Larson L."/>
            <person name="Mehta T."/>
            <person name="Neiman D."/>
            <person name="Pearson M."/>
            <person name="Roberts A."/>
            <person name="Saif S."/>
            <person name="Shea T."/>
            <person name="Shenoy N."/>
            <person name="Sisk P."/>
            <person name="Stolte C."/>
            <person name="Sykes S."/>
            <person name="Walk T."/>
            <person name="White J."/>
            <person name="Yandava C."/>
            <person name="Haas B."/>
            <person name="Nusbaum C."/>
            <person name="Birren B."/>
        </authorList>
    </citation>
    <scope>NUCLEOTIDE SEQUENCE</scope>
    <source>
        <strain evidence="13">R3-111a-1</strain>
    </source>
</reference>
<evidence type="ECO:0000313" key="15">
    <source>
        <dbReference type="Proteomes" id="UP000006039"/>
    </source>
</evidence>
<sequence>MDATMDPGMAVDLEEVDLFGDPVAVSLMSATRPPPSKQLLSRLDEMRGRGCCQKIAWSRQGTIASVSADGRSVDLRYLRSHPDDAAWGLSDSTTYSSFGSVAPQTGGGQIAHLAWASSGNPELAVVDDVGRVSFIQCPVSLNRAFTTRTWDADPVDELGAVVGCYWLPLATPGKQQYTALQGPAVREGNGWRYETSYKPAIGPSHPNPSKSAFVCITAGGTLKMFYSQPNNKIQETSLELENIGGSDDLITHASICPDRSSSGLCITLALTSRLLKLVKVAINWGLPPQVDKQNPPNTHPLNPTFKEKRMAVVSWMPLGGPPPGPEPPLDISMAHISLLELLPTTLGPNNQQGFVPPLILAVRSHVSPFSHIVQSVLDVWEIVDDQAQSAQPQALHSAFQQLSSRTGAPAPQPATRLHRLDPIWLDKVAVSIQLLHPGRVICLVFSDGTVQHRDRHTLEVMYASPDLERVSALDGLGFRFADETPCLQAAFSPTSCSFVQVCEDSKVRWNSLRYPAADIGSTTQDAQYYAVVAGLAMSVAAASSHTNYDDILAIGRQFIDKPRFAYDWVMEVARVLKIHIDYSEEAHHDQLVRNHHLQLCLSILHHMGLYGEFRPRSFGGKFGAVALGIRSIVILITIASHTYKADKLVPLDEPDVVDALATGSKWTLDVLSWLAESLFDLADDAKFEALLNPTDWKNVMEYLHSRNNDIALHLLLCSSTRGFIQAACRRLIHLDSLSHRATDYYEKNYTQAPGQDSSAVPSNRLHLSYQRMQRYTSSSLIKVAEFGELLSVLGSEIRSAYEVMLRPLAERQRLQQRQQQQQQQQQGPNGNKTQQQQQQQGGPDQAVKRAQAQCELSLLLGNAPPNGFIPVLKKFFFEVNLPAFRAQTDRAQLFFADFTLLDVLDDRRSLQERRARGKHVDAFKRSEIELAPRNDGAVASATGRQQQPGANGSTGVLLRRRCVRCAAVMEDVTAQKPAVTLVVAQQRKCPCGGSWGLLAKGATAG</sequence>
<dbReference type="PANTHER" id="PTHR13224">
    <property type="entry name" value="THYROID HORMONE RECEPTOR-ASSOCIATED PROTEIN-RELATED"/>
    <property type="match status" value="1"/>
</dbReference>
<feature type="region of interest" description="Disordered" evidence="10">
    <location>
        <begin position="814"/>
        <end position="847"/>
    </location>
</feature>
<evidence type="ECO:0000313" key="14">
    <source>
        <dbReference type="EnsemblFungi" id="EJT73304"/>
    </source>
</evidence>
<dbReference type="EMBL" id="GL385399">
    <property type="protein sequence ID" value="EJT73304.1"/>
    <property type="molecule type" value="Genomic_DNA"/>
</dbReference>
<evidence type="ECO:0000256" key="9">
    <source>
        <dbReference type="RuleBase" id="RU364149"/>
    </source>
</evidence>
<feature type="domain" description="Mediator complex subunit Med16 N-terminal" evidence="11">
    <location>
        <begin position="161"/>
        <end position="481"/>
    </location>
</feature>
<dbReference type="GO" id="GO:0045893">
    <property type="term" value="P:positive regulation of DNA-templated transcription"/>
    <property type="evidence" value="ECO:0007669"/>
    <property type="project" value="TreeGrafter"/>
</dbReference>
<evidence type="ECO:0000259" key="12">
    <source>
        <dbReference type="Pfam" id="PF20719"/>
    </source>
</evidence>
<evidence type="ECO:0000256" key="6">
    <source>
        <dbReference type="ARBA" id="ARBA00023163"/>
    </source>
</evidence>
<dbReference type="Proteomes" id="UP000006039">
    <property type="component" value="Unassembled WGS sequence"/>
</dbReference>
<keyword evidence="7 9" id="KW-0539">Nucleus</keyword>
<dbReference type="GO" id="GO:0016592">
    <property type="term" value="C:mediator complex"/>
    <property type="evidence" value="ECO:0007669"/>
    <property type="project" value="InterPro"/>
</dbReference>
<protein>
    <recommendedName>
        <fullName evidence="3 9">Mediator of RNA polymerase II transcription subunit 16</fullName>
    </recommendedName>
    <alternativeName>
        <fullName evidence="8 9">Mediator complex subunit 16</fullName>
    </alternativeName>
</protein>
<keyword evidence="5 9" id="KW-0010">Activator</keyword>
<comment type="subunit">
    <text evidence="9">Component of the Mediator complex.</text>
</comment>
<dbReference type="InterPro" id="IPR048338">
    <property type="entry name" value="Mediator_Med16"/>
</dbReference>
<dbReference type="VEuPathDB" id="FungiDB:GGTG_10149"/>
<feature type="domain" description="Mediator complex subunit 16 C-terminal" evidence="12">
    <location>
        <begin position="883"/>
        <end position="995"/>
    </location>
</feature>
<dbReference type="STRING" id="644352.J3P9G8"/>
<dbReference type="Pfam" id="PF11635">
    <property type="entry name" value="Med16_N"/>
    <property type="match status" value="1"/>
</dbReference>
<dbReference type="InterPro" id="IPR036322">
    <property type="entry name" value="WD40_repeat_dom_sf"/>
</dbReference>
<dbReference type="OrthoDB" id="4139168at2759"/>
<dbReference type="PANTHER" id="PTHR13224:SF6">
    <property type="entry name" value="MEDIATOR OF RNA POLYMERASE II TRANSCRIPTION SUBUNIT 16"/>
    <property type="match status" value="1"/>
</dbReference>
<dbReference type="SUPFAM" id="SSF50978">
    <property type="entry name" value="WD40 repeat-like"/>
    <property type="match status" value="1"/>
</dbReference>
<evidence type="ECO:0000259" key="11">
    <source>
        <dbReference type="Pfam" id="PF11635"/>
    </source>
</evidence>
<reference evidence="13" key="3">
    <citation type="submission" date="2010-09" db="EMBL/GenBank/DDBJ databases">
        <title>Annotation of Gaeumannomyces graminis var. tritici R3-111a-1.</title>
        <authorList>
            <consortium name="The Broad Institute Genome Sequencing Platform"/>
            <person name="Ma L.-J."/>
            <person name="Dead R."/>
            <person name="Young S.K."/>
            <person name="Zeng Q."/>
            <person name="Gargeya S."/>
            <person name="Fitzgerald M."/>
            <person name="Haas B."/>
            <person name="Abouelleil A."/>
            <person name="Alvarado L."/>
            <person name="Arachchi H.M."/>
            <person name="Berlin A."/>
            <person name="Brown A."/>
            <person name="Chapman S.B."/>
            <person name="Chen Z."/>
            <person name="Dunbar C."/>
            <person name="Freedman E."/>
            <person name="Gearin G."/>
            <person name="Gellesch M."/>
            <person name="Goldberg J."/>
            <person name="Griggs A."/>
            <person name="Gujja S."/>
            <person name="Heiman D."/>
            <person name="Howarth C."/>
            <person name="Larson L."/>
            <person name="Lui A."/>
            <person name="MacDonald P.J.P."/>
            <person name="Mehta T."/>
            <person name="Montmayeur A."/>
            <person name="Murphy C."/>
            <person name="Neiman D."/>
            <person name="Pearson M."/>
            <person name="Priest M."/>
            <person name="Roberts A."/>
            <person name="Saif S."/>
            <person name="Shea T."/>
            <person name="Shenoy N."/>
            <person name="Sisk P."/>
            <person name="Stolte C."/>
            <person name="Sykes S."/>
            <person name="Yandava C."/>
            <person name="Wortman J."/>
            <person name="Nusbaum C."/>
            <person name="Birren B."/>
        </authorList>
    </citation>
    <scope>NUCLEOTIDE SEQUENCE</scope>
    <source>
        <strain evidence="13">R3-111a-1</strain>
    </source>
</reference>
<evidence type="ECO:0000256" key="4">
    <source>
        <dbReference type="ARBA" id="ARBA00023015"/>
    </source>
</evidence>
<evidence type="ECO:0000256" key="1">
    <source>
        <dbReference type="ARBA" id="ARBA00004123"/>
    </source>
</evidence>
<evidence type="ECO:0000256" key="2">
    <source>
        <dbReference type="ARBA" id="ARBA00006543"/>
    </source>
</evidence>
<organism evidence="13">
    <name type="scientific">Gaeumannomyces tritici (strain R3-111a-1)</name>
    <name type="common">Wheat and barley take-all root rot fungus</name>
    <name type="synonym">Gaeumannomyces graminis var. tritici</name>
    <dbReference type="NCBI Taxonomy" id="644352"/>
    <lineage>
        <taxon>Eukaryota</taxon>
        <taxon>Fungi</taxon>
        <taxon>Dikarya</taxon>
        <taxon>Ascomycota</taxon>
        <taxon>Pezizomycotina</taxon>
        <taxon>Sordariomycetes</taxon>
        <taxon>Sordariomycetidae</taxon>
        <taxon>Magnaporthales</taxon>
        <taxon>Magnaporthaceae</taxon>
        <taxon>Gaeumannomyces</taxon>
    </lineage>
</organism>
<dbReference type="Pfam" id="PF20719">
    <property type="entry name" value="Med16_C"/>
    <property type="match status" value="1"/>
</dbReference>
<dbReference type="AlphaFoldDB" id="J3P9G8"/>
<evidence type="ECO:0000256" key="8">
    <source>
        <dbReference type="ARBA" id="ARBA00032015"/>
    </source>
</evidence>
<reference evidence="14" key="5">
    <citation type="submission" date="2018-04" db="UniProtKB">
        <authorList>
            <consortium name="EnsemblFungi"/>
        </authorList>
    </citation>
    <scope>IDENTIFICATION</scope>
    <source>
        <strain evidence="14">R3-111a-1</strain>
    </source>
</reference>
<comment type="subcellular location">
    <subcellularLocation>
        <location evidence="1 9">Nucleus</location>
    </subcellularLocation>
</comment>
<evidence type="ECO:0000313" key="13">
    <source>
        <dbReference type="EMBL" id="EJT73304.1"/>
    </source>
</evidence>
<feature type="compositionally biased region" description="Low complexity" evidence="10">
    <location>
        <begin position="815"/>
        <end position="845"/>
    </location>
</feature>
<comment type="similarity">
    <text evidence="2 9">Belongs to the Mediator complex subunit 16 family.</text>
</comment>
<gene>
    <name evidence="14" type="primary">20350607</name>
    <name evidence="9" type="synonym">MED16</name>
    <name evidence="13" type="ORF">GGTG_10149</name>
</gene>
<dbReference type="eggNOG" id="ENOG502QQU3">
    <property type="taxonomic scope" value="Eukaryota"/>
</dbReference>
<keyword evidence="15" id="KW-1185">Reference proteome</keyword>
<evidence type="ECO:0000256" key="5">
    <source>
        <dbReference type="ARBA" id="ARBA00023159"/>
    </source>
</evidence>
<dbReference type="InterPro" id="IPR048339">
    <property type="entry name" value="Mediator_Med16_C"/>
</dbReference>
<reference evidence="14" key="4">
    <citation type="journal article" date="2015" name="G3 (Bethesda)">
        <title>Genome sequences of three phytopathogenic species of the Magnaporthaceae family of fungi.</title>
        <authorList>
            <person name="Okagaki L.H."/>
            <person name="Nunes C.C."/>
            <person name="Sailsbery J."/>
            <person name="Clay B."/>
            <person name="Brown D."/>
            <person name="John T."/>
            <person name="Oh Y."/>
            <person name="Young N."/>
            <person name="Fitzgerald M."/>
            <person name="Haas B.J."/>
            <person name="Zeng Q."/>
            <person name="Young S."/>
            <person name="Adiconis X."/>
            <person name="Fan L."/>
            <person name="Levin J.Z."/>
            <person name="Mitchell T.K."/>
            <person name="Okubara P.A."/>
            <person name="Farman M.L."/>
            <person name="Kohn L.M."/>
            <person name="Birren B."/>
            <person name="Ma L.-J."/>
            <person name="Dean R.A."/>
        </authorList>
    </citation>
    <scope>NUCLEOTIDE SEQUENCE</scope>
    <source>
        <strain evidence="14">R3-111a-1</strain>
    </source>
</reference>
<comment type="function">
    <text evidence="9">Component of the Mediator complex, a coactivator involved in the regulated transcription of nearly all RNA polymerase II-dependent genes. Mediator functions as a bridge to convey information from gene-specific regulatory proteins to the basal RNA polymerase II transcription machinery. Mediator is recruited to promoters by direct interactions with regulatory proteins and serves as a scaffold for the assembly of a functional preinitiation complex with RNA polymerase II and the general transcription factors.</text>
</comment>
<keyword evidence="6 9" id="KW-0804">Transcription</keyword>
<dbReference type="InterPro" id="IPR021665">
    <property type="entry name" value="Mediator_Med16_N"/>
</dbReference>
<evidence type="ECO:0000256" key="3">
    <source>
        <dbReference type="ARBA" id="ARBA00019614"/>
    </source>
</evidence>
<accession>J3P9G8</accession>
<dbReference type="GeneID" id="20350607"/>
<reference evidence="15" key="1">
    <citation type="submission" date="2010-07" db="EMBL/GenBank/DDBJ databases">
        <title>The genome sequence of Gaeumannomyces graminis var. tritici strain R3-111a-1.</title>
        <authorList>
            <consortium name="The Broad Institute Genome Sequencing Platform"/>
            <person name="Ma L.-J."/>
            <person name="Dead R."/>
            <person name="Young S."/>
            <person name="Zeng Q."/>
            <person name="Koehrsen M."/>
            <person name="Alvarado L."/>
            <person name="Berlin A."/>
            <person name="Chapman S.B."/>
            <person name="Chen Z."/>
            <person name="Freedman E."/>
            <person name="Gellesch M."/>
            <person name="Goldberg J."/>
            <person name="Griggs A."/>
            <person name="Gujja S."/>
            <person name="Heilman E.R."/>
            <person name="Heiman D."/>
            <person name="Hepburn T."/>
            <person name="Howarth C."/>
            <person name="Jen D."/>
            <person name="Larson L."/>
            <person name="Mehta T."/>
            <person name="Neiman D."/>
            <person name="Pearson M."/>
            <person name="Roberts A."/>
            <person name="Saif S."/>
            <person name="Shea T."/>
            <person name="Shenoy N."/>
            <person name="Sisk P."/>
            <person name="Stolte C."/>
            <person name="Sykes S."/>
            <person name="Walk T."/>
            <person name="White J."/>
            <person name="Yandava C."/>
            <person name="Haas B."/>
            <person name="Nusbaum C."/>
            <person name="Birren B."/>
        </authorList>
    </citation>
    <scope>NUCLEOTIDE SEQUENCE [LARGE SCALE GENOMIC DNA]</scope>
    <source>
        <strain evidence="15">R3-111a-1</strain>
    </source>
</reference>
<dbReference type="HOGENOM" id="CLU_007624_1_0_1"/>
<evidence type="ECO:0000256" key="7">
    <source>
        <dbReference type="ARBA" id="ARBA00023242"/>
    </source>
</evidence>
<dbReference type="EnsemblFungi" id="EJT73304">
    <property type="protein sequence ID" value="EJT73304"/>
    <property type="gene ID" value="GGTG_10149"/>
</dbReference>
<name>J3P9G8_GAET3</name>
<keyword evidence="4 9" id="KW-0805">Transcription regulation</keyword>